<protein>
    <submittedName>
        <fullName evidence="10">Cysteine desulfurase</fullName>
    </submittedName>
</protein>
<evidence type="ECO:0000256" key="1">
    <source>
        <dbReference type="ARBA" id="ARBA00001933"/>
    </source>
</evidence>
<comment type="cofactor">
    <cofactor evidence="1">
        <name>pyridoxal 5'-phosphate</name>
        <dbReference type="ChEBI" id="CHEBI:597326"/>
    </cofactor>
</comment>
<dbReference type="Gene3D" id="3.40.640.10">
    <property type="entry name" value="Type I PLP-dependent aspartate aminotransferase-like (Major domain)"/>
    <property type="match status" value="1"/>
</dbReference>
<dbReference type="Pfam" id="PF00266">
    <property type="entry name" value="Aminotran_5"/>
    <property type="match status" value="1"/>
</dbReference>
<dbReference type="EMBL" id="CP032627">
    <property type="protein sequence ID" value="AYG00908.1"/>
    <property type="molecule type" value="Genomic_DNA"/>
</dbReference>
<keyword evidence="4" id="KW-0479">Metal-binding</keyword>
<dbReference type="SUPFAM" id="SSF53383">
    <property type="entry name" value="PLP-dependent transferases"/>
    <property type="match status" value="1"/>
</dbReference>
<dbReference type="PIRSF" id="PIRSF005572">
    <property type="entry name" value="NifS"/>
    <property type="match status" value="1"/>
</dbReference>
<keyword evidence="3" id="KW-0808">Transferase</keyword>
<dbReference type="InterPro" id="IPR016454">
    <property type="entry name" value="Cysteine_dSase"/>
</dbReference>
<dbReference type="GO" id="GO:0051536">
    <property type="term" value="F:iron-sulfur cluster binding"/>
    <property type="evidence" value="ECO:0007669"/>
    <property type="project" value="UniProtKB-KW"/>
</dbReference>
<dbReference type="PANTHER" id="PTHR11601">
    <property type="entry name" value="CYSTEINE DESULFURYLASE FAMILY MEMBER"/>
    <property type="match status" value="1"/>
</dbReference>
<dbReference type="InterPro" id="IPR015421">
    <property type="entry name" value="PyrdxlP-dep_Trfase_major"/>
</dbReference>
<evidence type="ECO:0000256" key="3">
    <source>
        <dbReference type="ARBA" id="ARBA00022679"/>
    </source>
</evidence>
<evidence type="ECO:0000259" key="9">
    <source>
        <dbReference type="Pfam" id="PF00266"/>
    </source>
</evidence>
<dbReference type="KEGG" id="lact:D7I46_07250"/>
<dbReference type="PANTHER" id="PTHR11601:SF34">
    <property type="entry name" value="CYSTEINE DESULFURASE"/>
    <property type="match status" value="1"/>
</dbReference>
<evidence type="ECO:0000313" key="10">
    <source>
        <dbReference type="EMBL" id="AYG00908.1"/>
    </source>
</evidence>
<dbReference type="AlphaFoldDB" id="A0A387BEC3"/>
<reference evidence="10 11" key="1">
    <citation type="submission" date="2018-09" db="EMBL/GenBank/DDBJ databases">
        <title>Genome sequencing of strain 1JSPR-7.</title>
        <authorList>
            <person name="Heo J."/>
            <person name="Kim S.-J."/>
            <person name="Kwon S.-W."/>
        </authorList>
    </citation>
    <scope>NUCLEOTIDE SEQUENCE [LARGE SCALE GENOMIC DNA]</scope>
    <source>
        <strain evidence="10 11">1JSPR-7</strain>
    </source>
</reference>
<dbReference type="Gene3D" id="3.90.1150.10">
    <property type="entry name" value="Aspartate Aminotransferase, domain 1"/>
    <property type="match status" value="1"/>
</dbReference>
<organism evidence="10 11">
    <name type="scientific">Lactococcus allomyrinae</name>
    <dbReference type="NCBI Taxonomy" id="2419773"/>
    <lineage>
        <taxon>Bacteria</taxon>
        <taxon>Bacillati</taxon>
        <taxon>Bacillota</taxon>
        <taxon>Bacilli</taxon>
        <taxon>Lactobacillales</taxon>
        <taxon>Streptococcaceae</taxon>
        <taxon>Lactococcus</taxon>
    </lineage>
</organism>
<comment type="catalytic activity">
    <reaction evidence="8">
        <text>(sulfur carrier)-H + L-cysteine = (sulfur carrier)-SH + L-alanine</text>
        <dbReference type="Rhea" id="RHEA:43892"/>
        <dbReference type="Rhea" id="RHEA-COMP:14737"/>
        <dbReference type="Rhea" id="RHEA-COMP:14739"/>
        <dbReference type="ChEBI" id="CHEBI:29917"/>
        <dbReference type="ChEBI" id="CHEBI:35235"/>
        <dbReference type="ChEBI" id="CHEBI:57972"/>
        <dbReference type="ChEBI" id="CHEBI:64428"/>
        <dbReference type="EC" id="2.8.1.7"/>
    </reaction>
</comment>
<evidence type="ECO:0000313" key="11">
    <source>
        <dbReference type="Proteomes" id="UP000269374"/>
    </source>
</evidence>
<dbReference type="GO" id="GO:0046872">
    <property type="term" value="F:metal ion binding"/>
    <property type="evidence" value="ECO:0007669"/>
    <property type="project" value="UniProtKB-KW"/>
</dbReference>
<dbReference type="GO" id="GO:0031071">
    <property type="term" value="F:cysteine desulfurase activity"/>
    <property type="evidence" value="ECO:0007669"/>
    <property type="project" value="UniProtKB-EC"/>
</dbReference>
<keyword evidence="5" id="KW-0663">Pyridoxal phosphate</keyword>
<accession>A0A387BEC3</accession>
<evidence type="ECO:0000256" key="8">
    <source>
        <dbReference type="ARBA" id="ARBA00050776"/>
    </source>
</evidence>
<comment type="similarity">
    <text evidence="2">Belongs to the class-V pyridoxal-phosphate-dependent aminotransferase family. NifS/IscS subfamily.</text>
</comment>
<keyword evidence="7" id="KW-0411">Iron-sulfur</keyword>
<sequence>MIYLDNAATTPVIPGVVSAMTESLSATFGNPSSIHSFGRQANQLVRQARDTVAKALDVSNRNIIFTSGASEANNQALIGYALANRDKGNHILTTAIEHPSVLNTVQYLRDRHGFDVTFVNPNPDGQFPAQLIEQNLQPDTILVSMMWANNETGQLLPVAEVGRLLASHPAVFHVDATQVMGKIPVHPHEIGADFLTASAHKFHGPKGIGFLYYHEDLKFDALIHGGEQEEKRRAGTENLHSLVGMTKALEIAIQNMDENYQHVQKLNDSLLSLLSEIDFYKNEFGATMPHVINIAFPHQNHDLLLTKLDLAGFAISTGSACTAGTVEPSHVLEAVYGEDSPKLKENLRISFSELNTIDEINAFAEKLKSLLK</sequence>
<proteinExistence type="inferred from homology"/>
<keyword evidence="11" id="KW-1185">Reference proteome</keyword>
<feature type="domain" description="Aminotransferase class V" evidence="9">
    <location>
        <begin position="2"/>
        <end position="363"/>
    </location>
</feature>
<dbReference type="Gene3D" id="1.10.260.50">
    <property type="match status" value="1"/>
</dbReference>
<dbReference type="OrthoDB" id="9808002at2"/>
<evidence type="ECO:0000256" key="7">
    <source>
        <dbReference type="ARBA" id="ARBA00023014"/>
    </source>
</evidence>
<name>A0A387BEC3_9LACT</name>
<dbReference type="InterPro" id="IPR015424">
    <property type="entry name" value="PyrdxlP-dep_Trfase"/>
</dbReference>
<gene>
    <name evidence="10" type="ORF">D7I46_07250</name>
</gene>
<keyword evidence="6" id="KW-0408">Iron</keyword>
<dbReference type="InterPro" id="IPR000192">
    <property type="entry name" value="Aminotrans_V_dom"/>
</dbReference>
<dbReference type="InterPro" id="IPR015422">
    <property type="entry name" value="PyrdxlP-dep_Trfase_small"/>
</dbReference>
<evidence type="ECO:0000256" key="6">
    <source>
        <dbReference type="ARBA" id="ARBA00023004"/>
    </source>
</evidence>
<dbReference type="RefSeq" id="WP_120772291.1">
    <property type="nucleotide sequence ID" value="NZ_CP032627.1"/>
</dbReference>
<evidence type="ECO:0000256" key="4">
    <source>
        <dbReference type="ARBA" id="ARBA00022723"/>
    </source>
</evidence>
<evidence type="ECO:0000256" key="5">
    <source>
        <dbReference type="ARBA" id="ARBA00022898"/>
    </source>
</evidence>
<dbReference type="Proteomes" id="UP000269374">
    <property type="component" value="Chromosome"/>
</dbReference>
<evidence type="ECO:0000256" key="2">
    <source>
        <dbReference type="ARBA" id="ARBA00006490"/>
    </source>
</evidence>